<gene>
    <name evidence="2" type="ORF">J2S57_006777</name>
</gene>
<comment type="caution">
    <text evidence="2">The sequence shown here is derived from an EMBL/GenBank/DDBJ whole genome shotgun (WGS) entry which is preliminary data.</text>
</comment>
<dbReference type="EMBL" id="JAUSQZ010000001">
    <property type="protein sequence ID" value="MDP9831028.1"/>
    <property type="molecule type" value="Genomic_DNA"/>
</dbReference>
<evidence type="ECO:0000313" key="2">
    <source>
        <dbReference type="EMBL" id="MDP9831028.1"/>
    </source>
</evidence>
<accession>A0ABT9PE81</accession>
<reference evidence="2 3" key="1">
    <citation type="submission" date="2023-07" db="EMBL/GenBank/DDBJ databases">
        <title>Sequencing the genomes of 1000 actinobacteria strains.</title>
        <authorList>
            <person name="Klenk H.-P."/>
        </authorList>
    </citation>
    <scope>NUCLEOTIDE SEQUENCE [LARGE SCALE GENOMIC DNA]</scope>
    <source>
        <strain evidence="2 3">DSM 44388</strain>
    </source>
</reference>
<keyword evidence="1" id="KW-0472">Membrane</keyword>
<feature type="transmembrane region" description="Helical" evidence="1">
    <location>
        <begin position="37"/>
        <end position="54"/>
    </location>
</feature>
<keyword evidence="3" id="KW-1185">Reference proteome</keyword>
<feature type="transmembrane region" description="Helical" evidence="1">
    <location>
        <begin position="12"/>
        <end position="31"/>
    </location>
</feature>
<sequence>MARLGSWVQKNIDGVIALVIAVVIATLDVSSDLDADTVNSAILLVLGVLAVAMLRDRSRKDDSENEIRDLAQVFAPVAGQVEAVSRAVNDAGMVRVLSGDEITRALDEARRHTDRWLFRGGTGTYIRAVTLPDLAARSLRDRLPLSMRLEVIDPSDLELCTLYVQFRGSRAAGREPWSPERTQRESYATVLAAAWYRQRHQLLDIQVGLSSVMPTLRVDLSASSLVITHERPQGQGLLVEKGKLLHDYLQTDLLTSFEQARPVPLDRVRHLRLSDEPTPDEVIKLFAALDLPLAASFLEADVDDITRRALHADNPYVP</sequence>
<proteinExistence type="predicted"/>
<keyword evidence="1" id="KW-0812">Transmembrane</keyword>
<name>A0ABT9PE81_9ACTN</name>
<keyword evidence="1" id="KW-1133">Transmembrane helix</keyword>
<dbReference type="Proteomes" id="UP001235712">
    <property type="component" value="Unassembled WGS sequence"/>
</dbReference>
<protein>
    <submittedName>
        <fullName evidence="2">Uncharacterized protein</fullName>
    </submittedName>
</protein>
<organism evidence="2 3">
    <name type="scientific">Kineosporia succinea</name>
    <dbReference type="NCBI Taxonomy" id="84632"/>
    <lineage>
        <taxon>Bacteria</taxon>
        <taxon>Bacillati</taxon>
        <taxon>Actinomycetota</taxon>
        <taxon>Actinomycetes</taxon>
        <taxon>Kineosporiales</taxon>
        <taxon>Kineosporiaceae</taxon>
        <taxon>Kineosporia</taxon>
    </lineage>
</organism>
<evidence type="ECO:0000256" key="1">
    <source>
        <dbReference type="SAM" id="Phobius"/>
    </source>
</evidence>
<dbReference type="RefSeq" id="WP_307250407.1">
    <property type="nucleotide sequence ID" value="NZ_JAUSQZ010000001.1"/>
</dbReference>
<evidence type="ECO:0000313" key="3">
    <source>
        <dbReference type="Proteomes" id="UP001235712"/>
    </source>
</evidence>